<evidence type="ECO:0000313" key="1">
    <source>
        <dbReference type="EMBL" id="CAI6101383.1"/>
    </source>
</evidence>
<name>A0AA35VQH8_9HYPO</name>
<protein>
    <submittedName>
        <fullName evidence="1">Uncharacterized protein</fullName>
    </submittedName>
</protein>
<dbReference type="EMBL" id="CABFNP030001360">
    <property type="protein sequence ID" value="CAI6101383.1"/>
    <property type="molecule type" value="Genomic_DNA"/>
</dbReference>
<dbReference type="Proteomes" id="UP001160390">
    <property type="component" value="Unassembled WGS sequence"/>
</dbReference>
<proteinExistence type="predicted"/>
<comment type="caution">
    <text evidence="1">The sequence shown here is derived from an EMBL/GenBank/DDBJ whole genome shotgun (WGS) entry which is preliminary data.</text>
</comment>
<accession>A0AA35VQH8</accession>
<sequence>MDPFVGDRSEGSGFLAFIVGVANYVEAWKKNRLEMEQSKVKLQLEIMKAYREVLKEVREMEKHNWGREEEEEEGRESRQVDWRPATYLNSWFAWKRHQYEQNLAEKKDKREEDAEIREINAQLRAINSLRRLGQVDRTVKRIRLQRSSETAAP</sequence>
<reference evidence="1" key="1">
    <citation type="submission" date="2023-01" db="EMBL/GenBank/DDBJ databases">
        <authorList>
            <person name="Piombo E."/>
        </authorList>
    </citation>
    <scope>NUCLEOTIDE SEQUENCE</scope>
</reference>
<evidence type="ECO:0000313" key="2">
    <source>
        <dbReference type="Proteomes" id="UP001160390"/>
    </source>
</evidence>
<dbReference type="AlphaFoldDB" id="A0AA35VQH8"/>
<organism evidence="1 2">
    <name type="scientific">Clonostachys chloroleuca</name>
    <dbReference type="NCBI Taxonomy" id="1926264"/>
    <lineage>
        <taxon>Eukaryota</taxon>
        <taxon>Fungi</taxon>
        <taxon>Dikarya</taxon>
        <taxon>Ascomycota</taxon>
        <taxon>Pezizomycotina</taxon>
        <taxon>Sordariomycetes</taxon>
        <taxon>Hypocreomycetidae</taxon>
        <taxon>Hypocreales</taxon>
        <taxon>Bionectriaceae</taxon>
        <taxon>Clonostachys</taxon>
    </lineage>
</organism>
<gene>
    <name evidence="1" type="ORF">CCHLO57077_00006611</name>
</gene>
<keyword evidence="2" id="KW-1185">Reference proteome</keyword>